<dbReference type="InterPro" id="IPR036894">
    <property type="entry name" value="YbaB-like_sf"/>
</dbReference>
<accession>I0V865</accession>
<dbReference type="SUPFAM" id="SSF82607">
    <property type="entry name" value="YbaB-like"/>
    <property type="match status" value="1"/>
</dbReference>
<proteinExistence type="predicted"/>
<name>I0V865_9PSEU</name>
<dbReference type="HOGENOM" id="CLU_147820_0_0_11"/>
<dbReference type="Gene3D" id="3.30.1310.10">
    <property type="entry name" value="Nucleoid-associated protein YbaB-like domain"/>
    <property type="match status" value="1"/>
</dbReference>
<protein>
    <recommendedName>
        <fullName evidence="4">YbaB/EbfC DNA-binding family protein</fullName>
    </recommendedName>
</protein>
<gene>
    <name evidence="2" type="ORF">SacxiDRAFT_4133</name>
</gene>
<dbReference type="InterPro" id="IPR004401">
    <property type="entry name" value="YbaB/EbfC"/>
</dbReference>
<sequence>MDAAQWLADYRARLERAAHGARQAQESLRHAGATATSPRGEVTVSVNAGGALEGVKLTPMARKLEADALADLIVTTAREAQRIAAGRMAEVMADYLGDSPALDEVVSHLPEGVVR</sequence>
<dbReference type="RefSeq" id="WP_006240551.1">
    <property type="nucleotide sequence ID" value="NZ_JH636049.1"/>
</dbReference>
<evidence type="ECO:0000313" key="2">
    <source>
        <dbReference type="EMBL" id="EID56318.1"/>
    </source>
</evidence>
<dbReference type="EMBL" id="JH636049">
    <property type="protein sequence ID" value="EID56318.1"/>
    <property type="molecule type" value="Genomic_DNA"/>
</dbReference>
<dbReference type="STRING" id="882086.SacxiDRAFT_4133"/>
<dbReference type="eggNOG" id="COG0718">
    <property type="taxonomic scope" value="Bacteria"/>
</dbReference>
<organism evidence="2 3">
    <name type="scientific">Saccharomonospora xinjiangensis XJ-54</name>
    <dbReference type="NCBI Taxonomy" id="882086"/>
    <lineage>
        <taxon>Bacteria</taxon>
        <taxon>Bacillati</taxon>
        <taxon>Actinomycetota</taxon>
        <taxon>Actinomycetes</taxon>
        <taxon>Pseudonocardiales</taxon>
        <taxon>Pseudonocardiaceae</taxon>
        <taxon>Saccharomonospora</taxon>
    </lineage>
</organism>
<dbReference type="AlphaFoldDB" id="I0V865"/>
<feature type="region of interest" description="Disordered" evidence="1">
    <location>
        <begin position="21"/>
        <end position="42"/>
    </location>
</feature>
<reference evidence="2 3" key="1">
    <citation type="submission" date="2012-01" db="EMBL/GenBank/DDBJ databases">
        <title>Improved High-Quality Draft sequence of Saccharomonospora xinjiangensis XJ-54.</title>
        <authorList>
            <consortium name="US DOE Joint Genome Institute"/>
            <person name="Lucas S."/>
            <person name="Han J."/>
            <person name="Lapidus A."/>
            <person name="Cheng J.-F."/>
            <person name="Goodwin L."/>
            <person name="Pitluck S."/>
            <person name="Peters L."/>
            <person name="Mikhailova N."/>
            <person name="Teshima H."/>
            <person name="Detter J.C."/>
            <person name="Han C."/>
            <person name="Tapia R."/>
            <person name="Land M."/>
            <person name="Hauser L."/>
            <person name="Kyrpides N."/>
            <person name="Ivanova N."/>
            <person name="Pagani I."/>
            <person name="Brambilla E.-M."/>
            <person name="Klenk H.-P."/>
            <person name="Woyke T."/>
        </authorList>
    </citation>
    <scope>NUCLEOTIDE SEQUENCE [LARGE SCALE GENOMIC DNA]</scope>
    <source>
        <strain evidence="2 3">XJ-54</strain>
    </source>
</reference>
<keyword evidence="3" id="KW-1185">Reference proteome</keyword>
<evidence type="ECO:0000256" key="1">
    <source>
        <dbReference type="SAM" id="MobiDB-lite"/>
    </source>
</evidence>
<dbReference type="Proteomes" id="UP000004691">
    <property type="component" value="Unassembled WGS sequence"/>
</dbReference>
<dbReference type="GO" id="GO:0003677">
    <property type="term" value="F:DNA binding"/>
    <property type="evidence" value="ECO:0007669"/>
    <property type="project" value="InterPro"/>
</dbReference>
<evidence type="ECO:0000313" key="3">
    <source>
        <dbReference type="Proteomes" id="UP000004691"/>
    </source>
</evidence>
<dbReference type="OrthoDB" id="4762213at2"/>
<dbReference type="Pfam" id="PF02575">
    <property type="entry name" value="YbaB_DNA_bd"/>
    <property type="match status" value="1"/>
</dbReference>
<evidence type="ECO:0008006" key="4">
    <source>
        <dbReference type="Google" id="ProtNLM"/>
    </source>
</evidence>